<keyword evidence="1 3" id="KW-0378">Hydrolase</keyword>
<organism evidence="3 4">
    <name type="scientific">Jeotgalibaca dankookensis</name>
    <dbReference type="NCBI Taxonomy" id="708126"/>
    <lineage>
        <taxon>Bacteria</taxon>
        <taxon>Bacillati</taxon>
        <taxon>Bacillota</taxon>
        <taxon>Bacilli</taxon>
        <taxon>Lactobacillales</taxon>
        <taxon>Carnobacteriaceae</taxon>
        <taxon>Jeotgalibaca</taxon>
    </lineage>
</organism>
<reference evidence="3 4" key="1">
    <citation type="journal article" date="2014" name="Int. J. Syst. Evol. Microbiol.">
        <title>Jeotgalibaca dankookensis gen. nov., sp. nov., a member of the family Carnobacteriaceae, isolated from seujeot (Korean traditional food).</title>
        <authorList>
            <person name="Lee D.G."/>
            <person name="Trujillo M.E."/>
            <person name="Kang H."/>
            <person name="Ahn T.Y."/>
        </authorList>
    </citation>
    <scope>NUCLEOTIDE SEQUENCE [LARGE SCALE GENOMIC DNA]</scope>
    <source>
        <strain evidence="3 4">EX-07</strain>
    </source>
</reference>
<evidence type="ECO:0000259" key="2">
    <source>
        <dbReference type="Pfam" id="PF07859"/>
    </source>
</evidence>
<gene>
    <name evidence="3" type="primary">nlhH</name>
    <name evidence="3" type="ORF">BW727_101371</name>
</gene>
<dbReference type="AlphaFoldDB" id="A0A1S6IQB5"/>
<evidence type="ECO:0000256" key="1">
    <source>
        <dbReference type="ARBA" id="ARBA00022801"/>
    </source>
</evidence>
<dbReference type="InterPro" id="IPR013094">
    <property type="entry name" value="AB_hydrolase_3"/>
</dbReference>
<dbReference type="Proteomes" id="UP000188993">
    <property type="component" value="Chromosome"/>
</dbReference>
<dbReference type="SUPFAM" id="SSF53474">
    <property type="entry name" value="alpha/beta-Hydrolases"/>
    <property type="match status" value="1"/>
</dbReference>
<dbReference type="EMBL" id="CP019728">
    <property type="protein sequence ID" value="AQS53738.1"/>
    <property type="molecule type" value="Genomic_DNA"/>
</dbReference>
<dbReference type="InterPro" id="IPR050300">
    <property type="entry name" value="GDXG_lipolytic_enzyme"/>
</dbReference>
<dbReference type="Gene3D" id="3.40.50.1820">
    <property type="entry name" value="alpha/beta hydrolase"/>
    <property type="match status" value="1"/>
</dbReference>
<dbReference type="Pfam" id="PF07859">
    <property type="entry name" value="Abhydrolase_3"/>
    <property type="match status" value="1"/>
</dbReference>
<dbReference type="PANTHER" id="PTHR48081:SF8">
    <property type="entry name" value="ALPHA_BETA HYDROLASE FOLD-3 DOMAIN-CONTAINING PROTEIN-RELATED"/>
    <property type="match status" value="1"/>
</dbReference>
<dbReference type="RefSeq" id="WP_062468542.1">
    <property type="nucleotide sequence ID" value="NZ_BBYN01000009.1"/>
</dbReference>
<dbReference type="STRING" id="708126.BW727_101371"/>
<dbReference type="PANTHER" id="PTHR48081">
    <property type="entry name" value="AB HYDROLASE SUPERFAMILY PROTEIN C4A8.06C"/>
    <property type="match status" value="1"/>
</dbReference>
<sequence>MNNITKFILKLFSSPKIDMQENYLQVRRLQEFIQQPPKDSYRILDRQIYAEDMSHEIPVRIFQPKEKRSDEILLFFHGGGWVLGSIDTYTRDCIRMADKTGRAVLAVDYSKAPEHPFPAGFDDCFRVAEVLINRPELTGLHNAENLVLIGNSAGANLAAAVSLRLRDEGKQLPHKQILINPVTYWNHDERSPFQSVEENGYDYGLTNKKLREYMEMYAPDEKVRQSPYVSPIVADDLANQPATLIITSQFDPLRDEGEAYGQLLWQAGNEVRIFQAKNTIHNYLFGPISTDSDEKTYRLIEDYLENRLKGSDAYGEEKGYQP</sequence>
<proteinExistence type="predicted"/>
<name>A0A1S6IQB5_9LACT</name>
<protein>
    <submittedName>
        <fullName evidence="3">Carboxylesterase NlhH</fullName>
        <ecNumber evidence="3">3.1.1.1</ecNumber>
    </submittedName>
</protein>
<evidence type="ECO:0000313" key="4">
    <source>
        <dbReference type="Proteomes" id="UP000188993"/>
    </source>
</evidence>
<feature type="domain" description="Alpha/beta hydrolase fold-3" evidence="2">
    <location>
        <begin position="73"/>
        <end position="284"/>
    </location>
</feature>
<dbReference type="InterPro" id="IPR029058">
    <property type="entry name" value="AB_hydrolase_fold"/>
</dbReference>
<keyword evidence="4" id="KW-1185">Reference proteome</keyword>
<dbReference type="KEGG" id="jda:BW727_101371"/>
<evidence type="ECO:0000313" key="3">
    <source>
        <dbReference type="EMBL" id="AQS53738.1"/>
    </source>
</evidence>
<dbReference type="EC" id="3.1.1.1" evidence="3"/>
<accession>A0A1S6IQB5</accession>
<dbReference type="GO" id="GO:0106435">
    <property type="term" value="F:carboxylesterase activity"/>
    <property type="evidence" value="ECO:0007669"/>
    <property type="project" value="UniProtKB-EC"/>
</dbReference>